<feature type="region of interest" description="Disordered" evidence="1">
    <location>
        <begin position="86"/>
        <end position="113"/>
    </location>
</feature>
<evidence type="ECO:0000313" key="3">
    <source>
        <dbReference type="Proteomes" id="UP000032702"/>
    </source>
</evidence>
<feature type="compositionally biased region" description="Polar residues" evidence="1">
    <location>
        <begin position="89"/>
        <end position="99"/>
    </location>
</feature>
<name>Q08UQ4_STIAD</name>
<evidence type="ECO:0000313" key="2">
    <source>
        <dbReference type="EMBL" id="EAU64223.1"/>
    </source>
</evidence>
<accession>Q08UQ4</accession>
<comment type="caution">
    <text evidence="2">The sequence shown here is derived from an EMBL/GenBank/DDBJ whole genome shotgun (WGS) entry which is preliminary data.</text>
</comment>
<dbReference type="Proteomes" id="UP000032702">
    <property type="component" value="Unassembled WGS sequence"/>
</dbReference>
<dbReference type="EMBL" id="AAMD01000126">
    <property type="protein sequence ID" value="EAU64223.1"/>
    <property type="molecule type" value="Genomic_DNA"/>
</dbReference>
<evidence type="ECO:0000256" key="1">
    <source>
        <dbReference type="SAM" id="MobiDB-lite"/>
    </source>
</evidence>
<sequence>MAGPMAGVSAAQIAQQKLQDQGAQQVNKQGASKFDGVLANKSQAAGGAEQVQGAQAAQKAQAAQAAQRVDQVRQVETVNKTEKAALNKVNASGSEQLTSRAAEPVTAKAETSKAGNMMSSVVSSLEKGQLNLEKLIQQGSSGKQFSNGELLSLQASMYKYTQELDLTSKVVEKATSGLKDVVKTQV</sequence>
<evidence type="ECO:0008006" key="4">
    <source>
        <dbReference type="Google" id="ProtNLM"/>
    </source>
</evidence>
<protein>
    <recommendedName>
        <fullName evidence="4">Type III secretion apparatus protein, YscI/HrpB family</fullName>
    </recommendedName>
</protein>
<proteinExistence type="predicted"/>
<organism evidence="2 3">
    <name type="scientific">Stigmatella aurantiaca (strain DW4/3-1)</name>
    <dbReference type="NCBI Taxonomy" id="378806"/>
    <lineage>
        <taxon>Bacteria</taxon>
        <taxon>Pseudomonadati</taxon>
        <taxon>Myxococcota</taxon>
        <taxon>Myxococcia</taxon>
        <taxon>Myxococcales</taxon>
        <taxon>Cystobacterineae</taxon>
        <taxon>Archangiaceae</taxon>
        <taxon>Stigmatella</taxon>
    </lineage>
</organism>
<dbReference type="AlphaFoldDB" id="Q08UQ4"/>
<gene>
    <name evidence="2" type="ORF">STIAU_4355</name>
</gene>
<dbReference type="PATRIC" id="fig|378806.16.peg.3134"/>
<reference evidence="2 3" key="1">
    <citation type="submission" date="2006-04" db="EMBL/GenBank/DDBJ databases">
        <authorList>
            <person name="Nierman W.C."/>
        </authorList>
    </citation>
    <scope>NUCLEOTIDE SEQUENCE [LARGE SCALE GENOMIC DNA]</scope>
    <source>
        <strain evidence="2 3">DW4/3-1</strain>
    </source>
</reference>